<protein>
    <recommendedName>
        <fullName evidence="3">EthD domain-containing protein</fullName>
    </recommendedName>
</protein>
<keyword evidence="2" id="KW-1185">Reference proteome</keyword>
<comment type="caution">
    <text evidence="1">The sequence shown here is derived from an EMBL/GenBank/DDBJ whole genome shotgun (WGS) entry which is preliminary data.</text>
</comment>
<name>A0AAD4ERI9_9PEZI</name>
<accession>A0AAD4ERI9</accession>
<dbReference type="AlphaFoldDB" id="A0AAD4ERI9"/>
<sequence>MARPGMIFVRSGTSSPEFTLSDLTSWYEDLHIPAVLATRGVTAAARYQLVSTPAAGDKSSDEGRDGASTDLNYLTVYHVPDMNWLHREDCEFWKLPLDVPGKEEGTRRSIFEVAKFETLFWELVGREDRVGDLSEGCGPGLCNTPEQGTRYCTRYLN</sequence>
<evidence type="ECO:0008006" key="3">
    <source>
        <dbReference type="Google" id="ProtNLM"/>
    </source>
</evidence>
<reference evidence="1" key="1">
    <citation type="submission" date="2023-02" db="EMBL/GenBank/DDBJ databases">
        <authorList>
            <person name="Palmer J.M."/>
        </authorList>
    </citation>
    <scope>NUCLEOTIDE SEQUENCE</scope>
    <source>
        <strain evidence="1">FW57</strain>
    </source>
</reference>
<proteinExistence type="predicted"/>
<evidence type="ECO:0000313" key="2">
    <source>
        <dbReference type="Proteomes" id="UP001197093"/>
    </source>
</evidence>
<gene>
    <name evidence="1" type="ORF">NEMBOFW57_008580</name>
</gene>
<organism evidence="1 2">
    <name type="scientific">Staphylotrichum longicolle</name>
    <dbReference type="NCBI Taxonomy" id="669026"/>
    <lineage>
        <taxon>Eukaryota</taxon>
        <taxon>Fungi</taxon>
        <taxon>Dikarya</taxon>
        <taxon>Ascomycota</taxon>
        <taxon>Pezizomycotina</taxon>
        <taxon>Sordariomycetes</taxon>
        <taxon>Sordariomycetidae</taxon>
        <taxon>Sordariales</taxon>
        <taxon>Chaetomiaceae</taxon>
        <taxon>Staphylotrichum</taxon>
    </lineage>
</organism>
<dbReference type="EMBL" id="JAHCVI010000004">
    <property type="protein sequence ID" value="KAG7286272.1"/>
    <property type="molecule type" value="Genomic_DNA"/>
</dbReference>
<dbReference type="Proteomes" id="UP001197093">
    <property type="component" value="Unassembled WGS sequence"/>
</dbReference>
<evidence type="ECO:0000313" key="1">
    <source>
        <dbReference type="EMBL" id="KAG7286272.1"/>
    </source>
</evidence>